<dbReference type="AlphaFoldDB" id="A0A497XEP0"/>
<keyword evidence="4" id="KW-1185">Reference proteome</keyword>
<comment type="subcellular location">
    <subcellularLocation>
        <location evidence="2">Cell membrane</location>
        <topology evidence="2">Lipid-anchor</topology>
    </subcellularLocation>
</comment>
<dbReference type="Proteomes" id="UP000268908">
    <property type="component" value="Unassembled WGS sequence"/>
</dbReference>
<dbReference type="InterPro" id="IPR003423">
    <property type="entry name" value="OMP_efflux"/>
</dbReference>
<accession>A0A497XEP0</accession>
<dbReference type="EMBL" id="RCCI01000005">
    <property type="protein sequence ID" value="RLJ65146.1"/>
    <property type="molecule type" value="Genomic_DNA"/>
</dbReference>
<organism evidence="3 4">
    <name type="scientific">Sulfurisoma sediminicola</name>
    <dbReference type="NCBI Taxonomy" id="1381557"/>
    <lineage>
        <taxon>Bacteria</taxon>
        <taxon>Pseudomonadati</taxon>
        <taxon>Pseudomonadota</taxon>
        <taxon>Betaproteobacteria</taxon>
        <taxon>Nitrosomonadales</taxon>
        <taxon>Sterolibacteriaceae</taxon>
        <taxon>Sulfurisoma</taxon>
    </lineage>
</organism>
<dbReference type="Pfam" id="PF02321">
    <property type="entry name" value="OEP"/>
    <property type="match status" value="2"/>
</dbReference>
<evidence type="ECO:0000256" key="2">
    <source>
        <dbReference type="RuleBase" id="RU362097"/>
    </source>
</evidence>
<proteinExistence type="inferred from homology"/>
<keyword evidence="2" id="KW-1134">Transmembrane beta strand</keyword>
<dbReference type="PROSITE" id="PS51257">
    <property type="entry name" value="PROKAR_LIPOPROTEIN"/>
    <property type="match status" value="1"/>
</dbReference>
<comment type="caution">
    <text evidence="3">The sequence shown here is derived from an EMBL/GenBank/DDBJ whole genome shotgun (WGS) entry which is preliminary data.</text>
</comment>
<gene>
    <name evidence="3" type="ORF">DFR35_1802</name>
</gene>
<keyword evidence="2" id="KW-0812">Transmembrane</keyword>
<sequence>MNKRLKKTLALSLMALSLGGCAVGPDYVRQAFRAPATWRVEYPQAAELANLRWWEAFQDPVLDTLIATALRENHDLRIASARVDQYLGQLRTTRSQFFPQIGYGLDFSNNRMSEKSISAPPPGTDLWYKQYQGSVSAAWQIDLFGRVRRQSEAAQAQVYASEEGRRGTLLTIVSSVASSYVTLRALDRKLEIARATAANYEGSLRVFQLRFQGGVVSQVEVAQVESQYQQALYAIPALERQVAAQENLLSVLLGRPPGPISRGKTIEALLLPQVPPGLPASLIERRPDILAAEHNLVAANANIGVARSLYFPTFSLTGLLGSVSTAMSSFLTAPAGVAMLAASVAGPIFTFGNIEGQVLTAEAAEREALARYQQTILNALGETNDALLGAQKAAEAYQLQAARVKTLREYARLSRLRFENGSASYLEVYTAENDLFGAELVAVDGSADRLLQLVAIYKALGGGWVEAAEAAAKLPPEPGKG</sequence>
<evidence type="ECO:0000313" key="4">
    <source>
        <dbReference type="Proteomes" id="UP000268908"/>
    </source>
</evidence>
<feature type="signal peptide" evidence="2">
    <location>
        <begin position="1"/>
        <end position="22"/>
    </location>
</feature>
<dbReference type="GO" id="GO:0005886">
    <property type="term" value="C:plasma membrane"/>
    <property type="evidence" value="ECO:0007669"/>
    <property type="project" value="UniProtKB-SubCell"/>
</dbReference>
<keyword evidence="2" id="KW-0449">Lipoprotein</keyword>
<evidence type="ECO:0000256" key="1">
    <source>
        <dbReference type="ARBA" id="ARBA00007613"/>
    </source>
</evidence>
<dbReference type="PANTHER" id="PTHR30203">
    <property type="entry name" value="OUTER MEMBRANE CATION EFFLUX PROTEIN"/>
    <property type="match status" value="1"/>
</dbReference>
<evidence type="ECO:0000313" key="3">
    <source>
        <dbReference type="EMBL" id="RLJ65146.1"/>
    </source>
</evidence>
<keyword evidence="2" id="KW-0472">Membrane</keyword>
<comment type="similarity">
    <text evidence="1 2">Belongs to the outer membrane factor (OMF) (TC 1.B.17) family.</text>
</comment>
<reference evidence="3 4" key="1">
    <citation type="submission" date="2018-10" db="EMBL/GenBank/DDBJ databases">
        <title>Genomic Encyclopedia of Type Strains, Phase IV (KMG-IV): sequencing the most valuable type-strain genomes for metagenomic binning, comparative biology and taxonomic classification.</title>
        <authorList>
            <person name="Goeker M."/>
        </authorList>
    </citation>
    <scope>NUCLEOTIDE SEQUENCE [LARGE SCALE GENOMIC DNA]</scope>
    <source>
        <strain evidence="3 4">DSM 26916</strain>
    </source>
</reference>
<dbReference type="SUPFAM" id="SSF56954">
    <property type="entry name" value="Outer membrane efflux proteins (OEP)"/>
    <property type="match status" value="1"/>
</dbReference>
<dbReference type="OrthoDB" id="9770517at2"/>
<dbReference type="Gene3D" id="1.20.1600.10">
    <property type="entry name" value="Outer membrane efflux proteins (OEP)"/>
    <property type="match status" value="1"/>
</dbReference>
<dbReference type="RefSeq" id="WP_121241760.1">
    <property type="nucleotide sequence ID" value="NZ_BHVV01000008.1"/>
</dbReference>
<dbReference type="GO" id="GO:0015562">
    <property type="term" value="F:efflux transmembrane transporter activity"/>
    <property type="evidence" value="ECO:0007669"/>
    <property type="project" value="InterPro"/>
</dbReference>
<protein>
    <submittedName>
        <fullName evidence="3">Multidrug efflux system outer membrane protein</fullName>
    </submittedName>
</protein>
<keyword evidence="2" id="KW-0732">Signal</keyword>
<feature type="chain" id="PRO_5019614250" evidence="2">
    <location>
        <begin position="23"/>
        <end position="481"/>
    </location>
</feature>
<dbReference type="Gene3D" id="2.20.200.10">
    <property type="entry name" value="Outer membrane efflux proteins (OEP)"/>
    <property type="match status" value="1"/>
</dbReference>
<dbReference type="InterPro" id="IPR010131">
    <property type="entry name" value="MdtP/NodT-like"/>
</dbReference>
<dbReference type="NCBIfam" id="TIGR01845">
    <property type="entry name" value="outer_NodT"/>
    <property type="match status" value="1"/>
</dbReference>
<keyword evidence="2" id="KW-0564">Palmitate</keyword>
<name>A0A497XEP0_9PROT</name>